<dbReference type="InterPro" id="IPR000835">
    <property type="entry name" value="HTH_MarR-typ"/>
</dbReference>
<accession>A0A1Z3N8M1</accession>
<keyword evidence="1" id="KW-0805">Transcription regulation</keyword>
<evidence type="ECO:0000256" key="1">
    <source>
        <dbReference type="ARBA" id="ARBA00023015"/>
    </source>
</evidence>
<dbReference type="PRINTS" id="PR00598">
    <property type="entry name" value="HTHMARR"/>
</dbReference>
<evidence type="ECO:0000256" key="2">
    <source>
        <dbReference type="ARBA" id="ARBA00023125"/>
    </source>
</evidence>
<feature type="domain" description="HTH marR-type" evidence="4">
    <location>
        <begin position="94"/>
        <end position="226"/>
    </location>
</feature>
<dbReference type="SUPFAM" id="SSF46785">
    <property type="entry name" value="Winged helix' DNA-binding domain"/>
    <property type="match status" value="1"/>
</dbReference>
<dbReference type="Pfam" id="PF01047">
    <property type="entry name" value="MarR"/>
    <property type="match status" value="1"/>
</dbReference>
<dbReference type="GO" id="GO:0003677">
    <property type="term" value="F:DNA binding"/>
    <property type="evidence" value="ECO:0007669"/>
    <property type="project" value="UniProtKB-KW"/>
</dbReference>
<dbReference type="GO" id="GO:0003700">
    <property type="term" value="F:DNA-binding transcription factor activity"/>
    <property type="evidence" value="ECO:0007669"/>
    <property type="project" value="InterPro"/>
</dbReference>
<dbReference type="EMBL" id="CP020946">
    <property type="protein sequence ID" value="ASD63795.1"/>
    <property type="molecule type" value="Genomic_DNA"/>
</dbReference>
<name>A0A1Z3N8M1_BDEBC</name>
<dbReference type="InterPro" id="IPR036388">
    <property type="entry name" value="WH-like_DNA-bd_sf"/>
</dbReference>
<keyword evidence="2" id="KW-0238">DNA-binding</keyword>
<dbReference type="PANTHER" id="PTHR42756:SF1">
    <property type="entry name" value="TRANSCRIPTIONAL REPRESSOR OF EMRAB OPERON"/>
    <property type="match status" value="1"/>
</dbReference>
<dbReference type="PANTHER" id="PTHR42756">
    <property type="entry name" value="TRANSCRIPTIONAL REGULATOR, MARR"/>
    <property type="match status" value="1"/>
</dbReference>
<evidence type="ECO:0000313" key="5">
    <source>
        <dbReference type="EMBL" id="ASD63795.1"/>
    </source>
</evidence>
<dbReference type="AlphaFoldDB" id="A0A1Z3N8M1"/>
<gene>
    <name evidence="5" type="ORF">B9G79_09515</name>
</gene>
<dbReference type="InterPro" id="IPR036390">
    <property type="entry name" value="WH_DNA-bd_sf"/>
</dbReference>
<dbReference type="Gene3D" id="1.10.10.10">
    <property type="entry name" value="Winged helix-like DNA-binding domain superfamily/Winged helix DNA-binding domain"/>
    <property type="match status" value="1"/>
</dbReference>
<organism evidence="5 6">
    <name type="scientific">Bdellovibrio bacteriovorus</name>
    <dbReference type="NCBI Taxonomy" id="959"/>
    <lineage>
        <taxon>Bacteria</taxon>
        <taxon>Pseudomonadati</taxon>
        <taxon>Bdellovibrionota</taxon>
        <taxon>Bdellovibrionia</taxon>
        <taxon>Bdellovibrionales</taxon>
        <taxon>Pseudobdellovibrionaceae</taxon>
        <taxon>Bdellovibrio</taxon>
    </lineage>
</organism>
<evidence type="ECO:0000313" key="6">
    <source>
        <dbReference type="Proteomes" id="UP000197003"/>
    </source>
</evidence>
<keyword evidence="3" id="KW-0804">Transcription</keyword>
<evidence type="ECO:0000256" key="3">
    <source>
        <dbReference type="ARBA" id="ARBA00023163"/>
    </source>
</evidence>
<dbReference type="Proteomes" id="UP000197003">
    <property type="component" value="Chromosome"/>
</dbReference>
<protein>
    <recommendedName>
        <fullName evidence="4">HTH marR-type domain-containing protein</fullName>
    </recommendedName>
</protein>
<dbReference type="PROSITE" id="PS50995">
    <property type="entry name" value="HTH_MARR_2"/>
    <property type="match status" value="1"/>
</dbReference>
<sequence>MHFWRVVQSFIHGVLQMQTRCLRLERRPQQRTNNKNFAVVFHCDHKPPNLYWLYAQMVCVANGLCYNLSNRRLTLKKSSPPTNCDATSFNPVLKAYFGYCLNKCALRYKDMMGRALLQHKIVGPQLGIMKLLQVQGPKSQIALGQEMYIDKASMVKFIDGLEKLKYVRRVPGEQDRRIKVIELTPKGLKDLDAIAKTQRQVEDEFLSPLTKKDKDLLKEILPKLLT</sequence>
<evidence type="ECO:0000259" key="4">
    <source>
        <dbReference type="PROSITE" id="PS50995"/>
    </source>
</evidence>
<dbReference type="SMART" id="SM00347">
    <property type="entry name" value="HTH_MARR"/>
    <property type="match status" value="1"/>
</dbReference>
<proteinExistence type="predicted"/>
<reference evidence="5 6" key="1">
    <citation type="submission" date="2017-04" db="EMBL/GenBank/DDBJ databases">
        <title>Whole genome sequence of Bdellovibrio bacteriovorus strain SSB218315.</title>
        <authorList>
            <person name="Oyedara O."/>
            <person name="Rodriguez-Perez M.A."/>
        </authorList>
    </citation>
    <scope>NUCLEOTIDE SEQUENCE [LARGE SCALE GENOMIC DNA]</scope>
    <source>
        <strain evidence="5 6">SSB218315</strain>
    </source>
</reference>